<gene>
    <name evidence="1" type="ORF">EKO04_009056</name>
</gene>
<dbReference type="Proteomes" id="UP000651452">
    <property type="component" value="Unassembled WGS sequence"/>
</dbReference>
<organism evidence="1 2">
    <name type="scientific">Ascochyta lentis</name>
    <dbReference type="NCBI Taxonomy" id="205686"/>
    <lineage>
        <taxon>Eukaryota</taxon>
        <taxon>Fungi</taxon>
        <taxon>Dikarya</taxon>
        <taxon>Ascomycota</taxon>
        <taxon>Pezizomycotina</taxon>
        <taxon>Dothideomycetes</taxon>
        <taxon>Pleosporomycetidae</taxon>
        <taxon>Pleosporales</taxon>
        <taxon>Pleosporineae</taxon>
        <taxon>Didymellaceae</taxon>
        <taxon>Ascochyta</taxon>
    </lineage>
</organism>
<dbReference type="EMBL" id="RZGK01000017">
    <property type="protein sequence ID" value="KAF9692759.1"/>
    <property type="molecule type" value="Genomic_DNA"/>
</dbReference>
<proteinExistence type="predicted"/>
<protein>
    <submittedName>
        <fullName evidence="1">Uncharacterized protein</fullName>
    </submittedName>
</protein>
<evidence type="ECO:0000313" key="1">
    <source>
        <dbReference type="EMBL" id="KAF9692759.1"/>
    </source>
</evidence>
<name>A0A8H7IX82_9PLEO</name>
<keyword evidence="2" id="KW-1185">Reference proteome</keyword>
<evidence type="ECO:0000313" key="2">
    <source>
        <dbReference type="Proteomes" id="UP000651452"/>
    </source>
</evidence>
<dbReference type="OrthoDB" id="3785197at2759"/>
<reference evidence="1" key="2">
    <citation type="submission" date="2020-09" db="EMBL/GenBank/DDBJ databases">
        <title>Reference genome assembly for Australian Ascochyta lentis isolate Al4.</title>
        <authorList>
            <person name="Lee R.C."/>
            <person name="Farfan-Caceres L.M."/>
            <person name="Debler J.W."/>
            <person name="Williams A.H."/>
            <person name="Henares B.M."/>
        </authorList>
    </citation>
    <scope>NUCLEOTIDE SEQUENCE</scope>
    <source>
        <strain evidence="1">Al4</strain>
    </source>
</reference>
<sequence>MIRFKQALKSARSRIFNLLPTSKTRADSYTQAPQPVPFAYSAVSPQQAALALSEASAHSPSPSSQRARALPPGSWKVPATLSISRHEAQVCKFSHGSGLIVYINGALMTAARVALQVNIATLGFVKKLPLDELEVIGGCLAAAFSDGHEPVDISYCEVDDWEEEVWRCAEREWEAFPGGPYEYHKIPCLCCSLRQMQDHGTGHEDAILSAPRRRLRTRLGGCDCAETPSSQCSSTGCSSTSGACSEEAPALMTDAQFEALPDYDDSFSYVSLEGQDAMEQCAIDRPVTWRESLSELSSGTVHAARWSPGRGDGPIMSSAQFDALPNWSDVEDELDWNSGSSDVSQACEVDTVAQGDMW</sequence>
<comment type="caution">
    <text evidence="1">The sequence shown here is derived from an EMBL/GenBank/DDBJ whole genome shotgun (WGS) entry which is preliminary data.</text>
</comment>
<reference evidence="1" key="1">
    <citation type="submission" date="2018-12" db="EMBL/GenBank/DDBJ databases">
        <authorList>
            <person name="Syme R.A."/>
            <person name="Farfan-Caceres L."/>
            <person name="Lichtenzveig J."/>
        </authorList>
    </citation>
    <scope>NUCLEOTIDE SEQUENCE</scope>
    <source>
        <strain evidence="1">Al4</strain>
    </source>
</reference>
<accession>A0A8H7IX82</accession>
<dbReference type="AlphaFoldDB" id="A0A8H7IX82"/>